<dbReference type="OrthoDB" id="2266810at2759"/>
<feature type="region of interest" description="Disordered" evidence="1">
    <location>
        <begin position="1007"/>
        <end position="1042"/>
    </location>
</feature>
<feature type="compositionally biased region" description="Polar residues" evidence="1">
    <location>
        <begin position="328"/>
        <end position="340"/>
    </location>
</feature>
<reference evidence="4 5" key="1">
    <citation type="journal article" date="2020" name="ISME J.">
        <title>Uncovering the hidden diversity of litter-decomposition mechanisms in mushroom-forming fungi.</title>
        <authorList>
            <person name="Floudas D."/>
            <person name="Bentzer J."/>
            <person name="Ahren D."/>
            <person name="Johansson T."/>
            <person name="Persson P."/>
            <person name="Tunlid A."/>
        </authorList>
    </citation>
    <scope>NUCLEOTIDE SEQUENCE [LARGE SCALE GENOMIC DNA]</scope>
    <source>
        <strain evidence="4 5">CBS 406.79</strain>
    </source>
</reference>
<name>A0A8H5HC89_9AGAR</name>
<keyword evidence="2" id="KW-0732">Signal</keyword>
<evidence type="ECO:0000313" key="4">
    <source>
        <dbReference type="EMBL" id="KAF5380668.1"/>
    </source>
</evidence>
<feature type="domain" description="Retrotransposon gag" evidence="3">
    <location>
        <begin position="1170"/>
        <end position="1269"/>
    </location>
</feature>
<feature type="compositionally biased region" description="Polar residues" evidence="1">
    <location>
        <begin position="1026"/>
        <end position="1035"/>
    </location>
</feature>
<keyword evidence="5" id="KW-1185">Reference proteome</keyword>
<feature type="compositionally biased region" description="Polar residues" evidence="1">
    <location>
        <begin position="1007"/>
        <end position="1016"/>
    </location>
</feature>
<dbReference type="Pfam" id="PF03732">
    <property type="entry name" value="Retrotrans_gag"/>
    <property type="match status" value="1"/>
</dbReference>
<protein>
    <recommendedName>
        <fullName evidence="3">Retrotransposon gag domain-containing protein</fullName>
    </recommendedName>
</protein>
<evidence type="ECO:0000256" key="2">
    <source>
        <dbReference type="SAM" id="SignalP"/>
    </source>
</evidence>
<dbReference type="PANTHER" id="PTHR15503">
    <property type="entry name" value="LDOC1 RELATED"/>
    <property type="match status" value="1"/>
</dbReference>
<dbReference type="Proteomes" id="UP000518752">
    <property type="component" value="Unassembled WGS sequence"/>
</dbReference>
<accession>A0A8H5HC89</accession>
<evidence type="ECO:0000313" key="5">
    <source>
        <dbReference type="Proteomes" id="UP000518752"/>
    </source>
</evidence>
<feature type="chain" id="PRO_5034252138" description="Retrotransposon gag domain-containing protein" evidence="2">
    <location>
        <begin position="29"/>
        <end position="1380"/>
    </location>
</feature>
<feature type="signal peptide" evidence="2">
    <location>
        <begin position="1"/>
        <end position="28"/>
    </location>
</feature>
<proteinExistence type="predicted"/>
<comment type="caution">
    <text evidence="4">The sequence shown here is derived from an EMBL/GenBank/DDBJ whole genome shotgun (WGS) entry which is preliminary data.</text>
</comment>
<dbReference type="InterPro" id="IPR032567">
    <property type="entry name" value="RTL1-rel"/>
</dbReference>
<feature type="compositionally biased region" description="Acidic residues" evidence="1">
    <location>
        <begin position="406"/>
        <end position="425"/>
    </location>
</feature>
<dbReference type="PANTHER" id="PTHR15503:SF22">
    <property type="entry name" value="TRANSPOSON TY3-I GAG POLYPROTEIN"/>
    <property type="match status" value="1"/>
</dbReference>
<gene>
    <name evidence="4" type="ORF">D9757_007080</name>
</gene>
<feature type="region of interest" description="Disordered" evidence="1">
    <location>
        <begin position="328"/>
        <end position="534"/>
    </location>
</feature>
<feature type="compositionally biased region" description="Low complexity" evidence="1">
    <location>
        <begin position="488"/>
        <end position="500"/>
    </location>
</feature>
<sequence length="1380" mass="152781">MALFKEELNTLLLFCVISYHILPSPASSHSTRFDPETHINQIDLRAYFQSTVSATLASHFSSKSSYNTALRDQILYKSDDGLGLEFIIKPDSVENFEQFYLPNSKKTANELVEALGFEFKEEPPLSFFDVVDFAPENIDAYQYPSIATEDPKFLVSNDPPSSFYPAKLAKWYKPVEDATGLTYAKGVDLYRATNSISRTFKSVFAQRNRASEKDLHTRIESALSTARPALTYMHQFWASCTNCPNFAVLIKGMAQYLVITYGDSSKRTSQLKGWKYSEEEMENLERKFQLSDDEYPDEPPIPLDDVHIEGLSLWNAIGDRASEWLTFPGQTSPLARSSNDSSKEAEPKESRKSPTPRYPSLDPFQEAVAASSVPKKRSDPSASKGKGKALPEVPSRSLKRSRNAKEEEEDAEEETDLVLDPDEDESPKKRVKSSVPTAKFVLPSHTSRRTLISTPRRRTTRQHMSGVVIKPEPGSSKRPAPAPRTKSRVVAAAARKSPSPASSPPPVTKGKRTRTKASAGGREKVSTGSYRPSTTPVPGFAGVAVTTKGDPLLIAEQFVPEETNFGDEPNSNTNGPKLRTQVAHVNIDKRLLGVGSLVGVHSFNMNYSDIPKMAYPLPQPARLSPSGVDQRCTEYIRLKTTCNYEKPHIRCGTCQANKTKCLKTLDLEEGLPVMNAMIQQFKTAPNNAQAQFETARDARAALMMAHEALDSQVKAIDRLTEHFVQCFGSFSDSMSDPMIVLKSLGSTAGDEPVARFSYEHFSFLATVFNWNSPLNFSKIETGDRTLQEWLELVRDSLDKVPGPSSPIPNSFLTALPDSSAATLLEDSIAIASESVVDIGIADADGSGSRDYLNHILSRGKEVHPSLQGISKAYDALHEHFIAISRVYPRPEKNPPSLTKQKRFRPFVEELYNALVVPAESFTITSSYSAHVSDSEDPEYDCTNLAHAWDTVDKTYVHRRVADTPSAWFDCHNQPCPNATESHSIQTERRTGRTRRLLIPLSQIETFEQNPPTSSLPITAPPPRFGRTSNPTSSRASPALIAPFPRRPVDTDVVISAVGQALIPTRAESVPEPIRVDTPPNPPIQPDPVMAQVTGQDVLRALNDLATNQAALQRVVTDVVTSMNNNKGVSKPHNYNGIGSEDARRFLAAFEVWAQGIPNLRALTGNEPVKSAISFLEGDAAIWATPIAENISAHTSNNNVPLTYPDWADFRAAFTARFETADPVTDAKNMLKALYQGKNSVAAYAATFKQYSERTGYSDTDLRDKFYNHLTDRVKDGLVHSQANTSLLANLITEATRIDNRINERFRQKTPFKAVTPATHSLQPINAPFIAHRDPNAMDVDATRTVTNKSSDDYRRFMTGRCYGCGSKNHRKADGHHERDV</sequence>
<feature type="compositionally biased region" description="Basic and acidic residues" evidence="1">
    <location>
        <begin position="341"/>
        <end position="352"/>
    </location>
</feature>
<organism evidence="4 5">
    <name type="scientific">Collybiopsis confluens</name>
    <dbReference type="NCBI Taxonomy" id="2823264"/>
    <lineage>
        <taxon>Eukaryota</taxon>
        <taxon>Fungi</taxon>
        <taxon>Dikarya</taxon>
        <taxon>Basidiomycota</taxon>
        <taxon>Agaricomycotina</taxon>
        <taxon>Agaricomycetes</taxon>
        <taxon>Agaricomycetidae</taxon>
        <taxon>Agaricales</taxon>
        <taxon>Marasmiineae</taxon>
        <taxon>Omphalotaceae</taxon>
        <taxon>Collybiopsis</taxon>
    </lineage>
</organism>
<evidence type="ECO:0000259" key="3">
    <source>
        <dbReference type="Pfam" id="PF03732"/>
    </source>
</evidence>
<dbReference type="EMBL" id="JAACJN010000063">
    <property type="protein sequence ID" value="KAF5380668.1"/>
    <property type="molecule type" value="Genomic_DNA"/>
</dbReference>
<dbReference type="InterPro" id="IPR005162">
    <property type="entry name" value="Retrotrans_gag_dom"/>
</dbReference>
<evidence type="ECO:0000256" key="1">
    <source>
        <dbReference type="SAM" id="MobiDB-lite"/>
    </source>
</evidence>